<evidence type="ECO:0000259" key="9">
    <source>
        <dbReference type="PROSITE" id="PS50262"/>
    </source>
</evidence>
<proteinExistence type="predicted"/>
<evidence type="ECO:0000256" key="8">
    <source>
        <dbReference type="SAM" id="Phobius"/>
    </source>
</evidence>
<dbReference type="PANTHER" id="PTHR24243">
    <property type="entry name" value="G-PROTEIN COUPLED RECEPTOR"/>
    <property type="match status" value="1"/>
</dbReference>
<reference evidence="11" key="1">
    <citation type="submission" date="2021-02" db="EMBL/GenBank/DDBJ databases">
        <authorList>
            <person name="Nowell W R."/>
        </authorList>
    </citation>
    <scope>NUCLEOTIDE SEQUENCE</scope>
</reference>
<evidence type="ECO:0000256" key="7">
    <source>
        <dbReference type="ARBA" id="ARBA00023224"/>
    </source>
</evidence>
<feature type="transmembrane region" description="Helical" evidence="8">
    <location>
        <begin position="32"/>
        <end position="53"/>
    </location>
</feature>
<dbReference type="InterPro" id="IPR017452">
    <property type="entry name" value="GPCR_Rhodpsn_7TM"/>
</dbReference>
<organism evidence="11 12">
    <name type="scientific">Didymodactylos carnosus</name>
    <dbReference type="NCBI Taxonomy" id="1234261"/>
    <lineage>
        <taxon>Eukaryota</taxon>
        <taxon>Metazoa</taxon>
        <taxon>Spiralia</taxon>
        <taxon>Gnathifera</taxon>
        <taxon>Rotifera</taxon>
        <taxon>Eurotatoria</taxon>
        <taxon>Bdelloidea</taxon>
        <taxon>Philodinida</taxon>
        <taxon>Philodinidae</taxon>
        <taxon>Didymodactylos</taxon>
    </lineage>
</organism>
<dbReference type="EMBL" id="CAJNOK010013300">
    <property type="protein sequence ID" value="CAF1181695.1"/>
    <property type="molecule type" value="Genomic_DNA"/>
</dbReference>
<evidence type="ECO:0000313" key="10">
    <source>
        <dbReference type="EMBL" id="CAF1181695.1"/>
    </source>
</evidence>
<gene>
    <name evidence="10" type="ORF">OVA965_LOCUS23093</name>
    <name evidence="11" type="ORF">TMI583_LOCUS23810</name>
</gene>
<feature type="transmembrane region" description="Helical" evidence="8">
    <location>
        <begin position="305"/>
        <end position="327"/>
    </location>
</feature>
<evidence type="ECO:0000256" key="2">
    <source>
        <dbReference type="ARBA" id="ARBA00022692"/>
    </source>
</evidence>
<keyword evidence="4" id="KW-0297">G-protein coupled receptor</keyword>
<keyword evidence="5 8" id="KW-0472">Membrane</keyword>
<dbReference type="GO" id="GO:0004930">
    <property type="term" value="F:G protein-coupled receptor activity"/>
    <property type="evidence" value="ECO:0007669"/>
    <property type="project" value="UniProtKB-KW"/>
</dbReference>
<dbReference type="SUPFAM" id="SSF81321">
    <property type="entry name" value="Family A G protein-coupled receptor-like"/>
    <property type="match status" value="1"/>
</dbReference>
<dbReference type="Proteomes" id="UP000677228">
    <property type="component" value="Unassembled WGS sequence"/>
</dbReference>
<feature type="domain" description="G-protein coupled receptors family 1 profile" evidence="9">
    <location>
        <begin position="45"/>
        <end position="359"/>
    </location>
</feature>
<dbReference type="GO" id="GO:0005886">
    <property type="term" value="C:plasma membrane"/>
    <property type="evidence" value="ECO:0007669"/>
    <property type="project" value="TreeGrafter"/>
</dbReference>
<dbReference type="Proteomes" id="UP000682733">
    <property type="component" value="Unassembled WGS sequence"/>
</dbReference>
<accession>A0A8S2N9W6</accession>
<evidence type="ECO:0000256" key="3">
    <source>
        <dbReference type="ARBA" id="ARBA00022989"/>
    </source>
</evidence>
<keyword evidence="3 8" id="KW-1133">Transmembrane helix</keyword>
<evidence type="ECO:0000256" key="5">
    <source>
        <dbReference type="ARBA" id="ARBA00023136"/>
    </source>
</evidence>
<dbReference type="Gene3D" id="1.20.1070.10">
    <property type="entry name" value="Rhodopsin 7-helix transmembrane proteins"/>
    <property type="match status" value="1"/>
</dbReference>
<dbReference type="PROSITE" id="PS50262">
    <property type="entry name" value="G_PROTEIN_RECEP_F1_2"/>
    <property type="match status" value="1"/>
</dbReference>
<comment type="caution">
    <text evidence="11">The sequence shown here is derived from an EMBL/GenBank/DDBJ whole genome shotgun (WGS) entry which is preliminary data.</text>
</comment>
<evidence type="ECO:0000256" key="4">
    <source>
        <dbReference type="ARBA" id="ARBA00023040"/>
    </source>
</evidence>
<name>A0A8S2N9W6_9BILA</name>
<keyword evidence="2 8" id="KW-0812">Transmembrane</keyword>
<feature type="transmembrane region" description="Helical" evidence="8">
    <location>
        <begin position="107"/>
        <end position="125"/>
    </location>
</feature>
<keyword evidence="7" id="KW-0807">Transducer</keyword>
<comment type="subcellular location">
    <subcellularLocation>
        <location evidence="1">Membrane</location>
        <topology evidence="1">Multi-pass membrane protein</topology>
    </subcellularLocation>
</comment>
<dbReference type="AlphaFoldDB" id="A0A8S2N9W6"/>
<sequence>MLLNYSIIVAPPFNHTYLCEKFTIPVFNYGHVIPAILLFISGVTFNLIALYYFHSSDHFRRTAYCYYFSTIALVDSIRLVVWCVFLFIDFKLLKMAFKQFECSAQMFIESVTSGVSVWITAALTFERCVVIFKTTKCRQQQRKRAIICIIAIISFSLFVNLLFLMPGYYRERLFNNRTITIFCLYGTDDLVDSNSSIITGQIKFYYTLSTVIFRTVIPFILLLVANIVLFICLRKYRTTHTFNRYSFTSSKTKQSPLIVMNTKQSVIRKHVHSNYATLTSTTISNSKKTSLELIKHGRVRRVTPMIFFSSLVLILTVSPRYLLQFYLNIKNPHLPCIHLLIHLLKTLELCNYAFNVSISIIAGKQARNELSKMLRNNFMSHLPCFILQRPKSKQNQY</sequence>
<feature type="transmembrane region" description="Helical" evidence="8">
    <location>
        <begin position="65"/>
        <end position="87"/>
    </location>
</feature>
<evidence type="ECO:0000313" key="12">
    <source>
        <dbReference type="Proteomes" id="UP000682733"/>
    </source>
</evidence>
<dbReference type="InterPro" id="IPR000276">
    <property type="entry name" value="GPCR_Rhodpsn"/>
</dbReference>
<dbReference type="Pfam" id="PF00001">
    <property type="entry name" value="7tm_1"/>
    <property type="match status" value="1"/>
</dbReference>
<dbReference type="PANTHER" id="PTHR24243:SF230">
    <property type="entry name" value="G-PROTEIN COUPLED RECEPTORS FAMILY 1 PROFILE DOMAIN-CONTAINING PROTEIN"/>
    <property type="match status" value="1"/>
</dbReference>
<feature type="transmembrane region" description="Helical" evidence="8">
    <location>
        <begin position="146"/>
        <end position="169"/>
    </location>
</feature>
<evidence type="ECO:0000313" key="11">
    <source>
        <dbReference type="EMBL" id="CAF3992918.1"/>
    </source>
</evidence>
<evidence type="ECO:0000256" key="6">
    <source>
        <dbReference type="ARBA" id="ARBA00023170"/>
    </source>
</evidence>
<keyword evidence="6" id="KW-0675">Receptor</keyword>
<feature type="transmembrane region" description="Helical" evidence="8">
    <location>
        <begin position="211"/>
        <end position="233"/>
    </location>
</feature>
<dbReference type="EMBL" id="CAJOBA010034829">
    <property type="protein sequence ID" value="CAF3992918.1"/>
    <property type="molecule type" value="Genomic_DNA"/>
</dbReference>
<evidence type="ECO:0000256" key="1">
    <source>
        <dbReference type="ARBA" id="ARBA00004141"/>
    </source>
</evidence>
<protein>
    <recommendedName>
        <fullName evidence="9">G-protein coupled receptors family 1 profile domain-containing protein</fullName>
    </recommendedName>
</protein>